<evidence type="ECO:0000256" key="3">
    <source>
        <dbReference type="ARBA" id="ARBA00022692"/>
    </source>
</evidence>
<feature type="transmembrane region" description="Helical" evidence="6">
    <location>
        <begin position="50"/>
        <end position="71"/>
    </location>
</feature>
<feature type="domain" description="VTT" evidence="7">
    <location>
        <begin position="30"/>
        <end position="160"/>
    </location>
</feature>
<dbReference type="PANTHER" id="PTHR42709:SF6">
    <property type="entry name" value="UNDECAPRENYL PHOSPHATE TRANSPORTER A"/>
    <property type="match status" value="1"/>
</dbReference>
<evidence type="ECO:0000313" key="11">
    <source>
        <dbReference type="EMBL" id="SFL29778.1"/>
    </source>
</evidence>
<dbReference type="Proteomes" id="UP000199005">
    <property type="component" value="Unassembled WGS sequence"/>
</dbReference>
<keyword evidence="4 6" id="KW-1133">Transmembrane helix</keyword>
<keyword evidence="3 6" id="KW-0812">Transmembrane</keyword>
<reference evidence="13 14" key="1">
    <citation type="submission" date="2016-10" db="EMBL/GenBank/DDBJ databases">
        <authorList>
            <person name="de Groot N.N."/>
        </authorList>
    </citation>
    <scope>NUCLEOTIDE SEQUENCE [LARGE SCALE GENOMIC DNA]</scope>
    <source>
        <strain evidence="8 13">DSM 1041</strain>
        <strain evidence="9 14">DSM 378</strain>
        <strain evidence="11 15">DSM 381</strain>
    </source>
</reference>
<dbReference type="STRING" id="170623.SAMN04244579_03853"/>
<dbReference type="EMBL" id="FOFJ01000031">
    <property type="protein sequence ID" value="SER16907.1"/>
    <property type="molecule type" value="Genomic_DNA"/>
</dbReference>
<keyword evidence="2" id="KW-1003">Cell membrane</keyword>
<feature type="transmembrane region" description="Helical" evidence="6">
    <location>
        <begin position="12"/>
        <end position="30"/>
    </location>
</feature>
<evidence type="ECO:0000259" key="7">
    <source>
        <dbReference type="Pfam" id="PF09335"/>
    </source>
</evidence>
<dbReference type="EMBL" id="FOKJ01000090">
    <property type="protein sequence ID" value="SFB56901.1"/>
    <property type="molecule type" value="Genomic_DNA"/>
</dbReference>
<evidence type="ECO:0000313" key="15">
    <source>
        <dbReference type="Proteomes" id="UP000199579"/>
    </source>
</evidence>
<accession>A0A1H6XRK2</accession>
<gene>
    <name evidence="10" type="ORF">SAMN04244571_03883</name>
    <name evidence="9" type="ORF">SAMN04244573_03012</name>
    <name evidence="11" type="ORF">SAMN04244574_03865</name>
    <name evidence="8" type="ORF">SAMN04244579_03853</name>
</gene>
<evidence type="ECO:0000256" key="1">
    <source>
        <dbReference type="ARBA" id="ARBA00004651"/>
    </source>
</evidence>
<sequence>MFEGIVDFIAQTGYLGVFLLMVLENVFPPIPSELIMPLAGFAAAKGELSVFGVLLAGVAGSVFGALPWYYAGYFFGNARLKRLAGRFGRWMTVTPREVDAASAWFERHGWQATLFGRLVPAVRTLISTPAGMVAMPMRAFLFYSTVGSLLWTGLLTCAGYLLHGQYALVADYVDPLSKVVVLAVVGLYLYRLLTHKGEQAEA</sequence>
<dbReference type="InterPro" id="IPR051311">
    <property type="entry name" value="DedA_domain"/>
</dbReference>
<keyword evidence="12" id="KW-1185">Reference proteome</keyword>
<reference evidence="10 12" key="2">
    <citation type="submission" date="2016-10" db="EMBL/GenBank/DDBJ databases">
        <authorList>
            <person name="Varghese N."/>
            <person name="Submissions S."/>
        </authorList>
    </citation>
    <scope>NUCLEOTIDE SEQUENCE [LARGE SCALE GENOMIC DNA]</scope>
    <source>
        <strain evidence="10 12">DSM 282</strain>
    </source>
</reference>
<evidence type="ECO:0000313" key="10">
    <source>
        <dbReference type="EMBL" id="SFB56901.1"/>
    </source>
</evidence>
<evidence type="ECO:0000313" key="12">
    <source>
        <dbReference type="Proteomes" id="UP000198861"/>
    </source>
</evidence>
<feature type="transmembrane region" description="Helical" evidence="6">
    <location>
        <begin position="140"/>
        <end position="163"/>
    </location>
</feature>
<dbReference type="EMBL" id="FNYO01000067">
    <property type="protein sequence ID" value="SEJ30224.1"/>
    <property type="molecule type" value="Genomic_DNA"/>
</dbReference>
<name>A0A1H6XRK2_9GAMM</name>
<proteinExistence type="predicted"/>
<evidence type="ECO:0000313" key="13">
    <source>
        <dbReference type="Proteomes" id="UP000199005"/>
    </source>
</evidence>
<dbReference type="InterPro" id="IPR032816">
    <property type="entry name" value="VTT_dom"/>
</dbReference>
<keyword evidence="5 6" id="KW-0472">Membrane</keyword>
<evidence type="ECO:0000313" key="14">
    <source>
        <dbReference type="Proteomes" id="UP000199267"/>
    </source>
</evidence>
<evidence type="ECO:0000313" key="8">
    <source>
        <dbReference type="EMBL" id="SEJ30224.1"/>
    </source>
</evidence>
<dbReference type="AlphaFoldDB" id="A0A1H6XRK2"/>
<evidence type="ECO:0000256" key="2">
    <source>
        <dbReference type="ARBA" id="ARBA00022475"/>
    </source>
</evidence>
<evidence type="ECO:0000256" key="5">
    <source>
        <dbReference type="ARBA" id="ARBA00023136"/>
    </source>
</evidence>
<dbReference type="Proteomes" id="UP000199579">
    <property type="component" value="Unassembled WGS sequence"/>
</dbReference>
<dbReference type="Proteomes" id="UP000199267">
    <property type="component" value="Unassembled WGS sequence"/>
</dbReference>
<dbReference type="GO" id="GO:0005886">
    <property type="term" value="C:plasma membrane"/>
    <property type="evidence" value="ECO:0007669"/>
    <property type="project" value="UniProtKB-SubCell"/>
</dbReference>
<organism evidence="8 13">
    <name type="scientific">Azotobacter beijerinckii</name>
    <dbReference type="NCBI Taxonomy" id="170623"/>
    <lineage>
        <taxon>Bacteria</taxon>
        <taxon>Pseudomonadati</taxon>
        <taxon>Pseudomonadota</taxon>
        <taxon>Gammaproteobacteria</taxon>
        <taxon>Pseudomonadales</taxon>
        <taxon>Pseudomonadaceae</taxon>
        <taxon>Azotobacter</taxon>
    </lineage>
</organism>
<evidence type="ECO:0000256" key="4">
    <source>
        <dbReference type="ARBA" id="ARBA00022989"/>
    </source>
</evidence>
<evidence type="ECO:0000313" key="9">
    <source>
        <dbReference type="EMBL" id="SER16907.1"/>
    </source>
</evidence>
<dbReference type="RefSeq" id="WP_090623455.1">
    <property type="nucleotide sequence ID" value="NZ_FNYO01000067.1"/>
</dbReference>
<dbReference type="EMBL" id="FOSX01000091">
    <property type="protein sequence ID" value="SFL29778.1"/>
    <property type="molecule type" value="Genomic_DNA"/>
</dbReference>
<dbReference type="Proteomes" id="UP000198861">
    <property type="component" value="Unassembled WGS sequence"/>
</dbReference>
<comment type="subcellular location">
    <subcellularLocation>
        <location evidence="1">Cell membrane</location>
        <topology evidence="1">Multi-pass membrane protein</topology>
    </subcellularLocation>
</comment>
<dbReference type="PANTHER" id="PTHR42709">
    <property type="entry name" value="ALKALINE PHOSPHATASE LIKE PROTEIN"/>
    <property type="match status" value="1"/>
</dbReference>
<protein>
    <submittedName>
        <fullName evidence="8">Membrane protein DedA, SNARE-associated domain</fullName>
    </submittedName>
</protein>
<feature type="transmembrane region" description="Helical" evidence="6">
    <location>
        <begin position="175"/>
        <end position="193"/>
    </location>
</feature>
<evidence type="ECO:0000256" key="6">
    <source>
        <dbReference type="SAM" id="Phobius"/>
    </source>
</evidence>
<dbReference type="Pfam" id="PF09335">
    <property type="entry name" value="VTT_dom"/>
    <property type="match status" value="1"/>
</dbReference>